<dbReference type="Ensembl" id="ENSOSIT00000008618.1">
    <property type="protein sequence ID" value="ENSOSIP00000008070.1"/>
    <property type="gene ID" value="ENSOSIG00000005262.1"/>
</dbReference>
<dbReference type="GeneTree" id="ENSGT00530000067342"/>
<accession>A0A8C7X4Z4</accession>
<dbReference type="Proteomes" id="UP000694383">
    <property type="component" value="Unplaced"/>
</dbReference>
<evidence type="ECO:0000256" key="2">
    <source>
        <dbReference type="SAM" id="SignalP"/>
    </source>
</evidence>
<protein>
    <submittedName>
        <fullName evidence="3">INO80 complex subunit E</fullName>
    </submittedName>
</protein>
<sequence>MLCCAAVSAAVWLLAVLSLGLSLPAEHSSEPGFNLCSHCFYRQTPPRGASTGPLPRPRCHALPGGRALATLSRPTCDTAVYSAFHLSHGWAEGEGEEGEEELVVRTHLSHLTVPALLRGGGLPRPVSSTDSSAQHWDSTVTSLVRSSILPRCSTLGGDVYILTGSGGLGLADDGDERCGAKPLWSAVCCALPDAKGNFSVGLVRDTEEGEREVSMKELEQILEVEEIFFEGCGGGPDASAATNEGDNGDVDKTQLDSTDMDLENITGSEEEKEEAASTASEKVVVEEAQAESSDPELSQQTPIDAVNDVNLDEEDLNSTSTLVYVLSTSWSIIQAPLCPVFSTITKLPGQVVYVLQEDLGVLSALPGDTFTLMHLLISDLLSLIGFASEMLLGIGEMCLSSIYNCTLLMIGALLNSCLTGVSGMGTLAGDTVGIFGSALDNIWLVTTFFGEWLWEQTEGYVGTVISETGSQAQAVGEGLGKLTLKTGNGITNVFRLGGGLIMEIVEMTIGSVKEVFGLESQIIPFLL</sequence>
<reference evidence="3" key="2">
    <citation type="submission" date="2025-09" db="UniProtKB">
        <authorList>
            <consortium name="Ensembl"/>
        </authorList>
    </citation>
    <scope>IDENTIFICATION</scope>
</reference>
<organism evidence="3 4">
    <name type="scientific">Oryzias sinensis</name>
    <name type="common">Chinese medaka</name>
    <dbReference type="NCBI Taxonomy" id="183150"/>
    <lineage>
        <taxon>Eukaryota</taxon>
        <taxon>Metazoa</taxon>
        <taxon>Chordata</taxon>
        <taxon>Craniata</taxon>
        <taxon>Vertebrata</taxon>
        <taxon>Euteleostomi</taxon>
        <taxon>Actinopterygii</taxon>
        <taxon>Neopterygii</taxon>
        <taxon>Teleostei</taxon>
        <taxon>Neoteleostei</taxon>
        <taxon>Acanthomorphata</taxon>
        <taxon>Ovalentaria</taxon>
        <taxon>Atherinomorphae</taxon>
        <taxon>Beloniformes</taxon>
        <taxon>Adrianichthyidae</taxon>
        <taxon>Oryziinae</taxon>
        <taxon>Oryzias</taxon>
    </lineage>
</organism>
<dbReference type="PANTHER" id="PTHR21472">
    <property type="entry name" value="ENDONUCLEASE DOMAIN-CONTAINING 1 PROTEIN ENDOD1"/>
    <property type="match status" value="1"/>
</dbReference>
<name>A0A8C7X4Z4_9TELE</name>
<evidence type="ECO:0000313" key="4">
    <source>
        <dbReference type="Proteomes" id="UP000694383"/>
    </source>
</evidence>
<feature type="signal peptide" evidence="2">
    <location>
        <begin position="1"/>
        <end position="22"/>
    </location>
</feature>
<dbReference type="PANTHER" id="PTHR21472:SF23">
    <property type="entry name" value="INO80 COMPLEX SUBUNIT E"/>
    <property type="match status" value="1"/>
</dbReference>
<dbReference type="InterPro" id="IPR039015">
    <property type="entry name" value="ENDOD1"/>
</dbReference>
<keyword evidence="4" id="KW-1185">Reference proteome</keyword>
<evidence type="ECO:0000313" key="3">
    <source>
        <dbReference type="Ensembl" id="ENSOSIP00000008070.1"/>
    </source>
</evidence>
<evidence type="ECO:0000256" key="1">
    <source>
        <dbReference type="SAM" id="MobiDB-lite"/>
    </source>
</evidence>
<proteinExistence type="predicted"/>
<keyword evidence="2" id="KW-0732">Signal</keyword>
<reference evidence="3" key="1">
    <citation type="submission" date="2025-08" db="UniProtKB">
        <authorList>
            <consortium name="Ensembl"/>
        </authorList>
    </citation>
    <scope>IDENTIFICATION</scope>
</reference>
<feature type="compositionally biased region" description="Acidic residues" evidence="1">
    <location>
        <begin position="258"/>
        <end position="273"/>
    </location>
</feature>
<feature type="chain" id="PRO_5034556422" evidence="2">
    <location>
        <begin position="23"/>
        <end position="527"/>
    </location>
</feature>
<feature type="region of interest" description="Disordered" evidence="1">
    <location>
        <begin position="233"/>
        <end position="299"/>
    </location>
</feature>
<dbReference type="AlphaFoldDB" id="A0A8C7X4Z4"/>
<feature type="compositionally biased region" description="Polar residues" evidence="1">
    <location>
        <begin position="290"/>
        <end position="299"/>
    </location>
</feature>